<feature type="region of interest" description="Disordered" evidence="1">
    <location>
        <begin position="1"/>
        <end position="48"/>
    </location>
</feature>
<reference evidence="2" key="1">
    <citation type="submission" date="2014-11" db="EMBL/GenBank/DDBJ databases">
        <authorList>
            <person name="Otto D Thomas"/>
            <person name="Naeem Raeece"/>
        </authorList>
    </citation>
    <scope>NUCLEOTIDE SEQUENCE</scope>
</reference>
<dbReference type="VEuPathDB" id="CryptoDB:Cvel_11816"/>
<accession>A0A0G4I807</accession>
<sequence length="235" mass="25741">MFFSNAVESFDEDRDVSGGGAEPAAPLNEGDGWGPPVELPEPRSERKKGVIARRAGGAWFPAQVMREGKRRINVAVLQQSPQTEQWKPSRLEEIDDCKGDEVAAYFQFGEGMQIPAEAFARVRGGGEGVSGDHFPEEGGRASDSATWDPSVEAEEDAIQYPDIPDSDFVHSNDDDSLFGVNALAPDASIGGQLGFTGEEGMGGASEEVEQPEFVRFYRLNRKARREKMRAFRAKR</sequence>
<dbReference type="AlphaFoldDB" id="A0A0G4I807"/>
<proteinExistence type="predicted"/>
<gene>
    <name evidence="2" type="ORF">Cvel_11816</name>
</gene>
<name>A0A0G4I807_9ALVE</name>
<dbReference type="PhylomeDB" id="A0A0G4I807"/>
<evidence type="ECO:0000256" key="1">
    <source>
        <dbReference type="SAM" id="MobiDB-lite"/>
    </source>
</evidence>
<dbReference type="EMBL" id="CDMZ01005574">
    <property type="protein sequence ID" value="CEM53242.1"/>
    <property type="molecule type" value="Genomic_DNA"/>
</dbReference>
<protein>
    <submittedName>
        <fullName evidence="2">Uncharacterized protein</fullName>
    </submittedName>
</protein>
<evidence type="ECO:0000313" key="2">
    <source>
        <dbReference type="EMBL" id="CEM53242.1"/>
    </source>
</evidence>
<organism evidence="2">
    <name type="scientific">Chromera velia CCMP2878</name>
    <dbReference type="NCBI Taxonomy" id="1169474"/>
    <lineage>
        <taxon>Eukaryota</taxon>
        <taxon>Sar</taxon>
        <taxon>Alveolata</taxon>
        <taxon>Colpodellida</taxon>
        <taxon>Chromeraceae</taxon>
        <taxon>Chromera</taxon>
    </lineage>
</organism>